<dbReference type="AlphaFoldDB" id="A0A6S7EW43"/>
<dbReference type="SUPFAM" id="SSF53098">
    <property type="entry name" value="Ribonuclease H-like"/>
    <property type="match status" value="1"/>
</dbReference>
<reference evidence="1 2" key="1">
    <citation type="submission" date="2020-04" db="EMBL/GenBank/DDBJ databases">
        <authorList>
            <person name="De Canck E."/>
        </authorList>
    </citation>
    <scope>NUCLEOTIDE SEQUENCE [LARGE SCALE GENOMIC DNA]</scope>
    <source>
        <strain evidence="1 2">LMG 6000</strain>
    </source>
</reference>
<evidence type="ECO:0008006" key="3">
    <source>
        <dbReference type="Google" id="ProtNLM"/>
    </source>
</evidence>
<dbReference type="InterPro" id="IPR036397">
    <property type="entry name" value="RNaseH_sf"/>
</dbReference>
<proteinExistence type="predicted"/>
<accession>A0A6S7EW43</accession>
<sequence length="669" mass="74388">MSTTREHLERFRTIAPHLLDYRRWPVIDPSALSNSGRERHDWFKRGLEVYCIDGNLVEAAIQAHTSQANFLRILRRCICPYFDGKIAGWRALIPHSRIPTSLPQIRTESVKARTGRAVQFSMLLENYPQIEKMLNDEILKLGQGRKVYEARKSYAALTELVRRACIDLGLTDRDYPLNTASFGLKAVTRYAKNLVLSNPSVGVRARYGRDAYQRLKVGTGREPLWVILPTQPYDRIAIDAHRIDCLGTIEVDTPSGPLLVIVRRLWIIVVFDVFSRAALGFSAWIGKEPSAAAVEKALTMSLTTWQPASLPHTGLVLPPNAGFPSGVFPELENTFGAVLTLDNALSHLSARISDKARRRLGCAIAWGACGAWSHNSTLERFYGTLSRVGFQRLPSTTGASPLDPKRDRPELAAVKHRITQQHLQELTEAFIANYNATPHSALAGRSPLQILELYLHGDHAPLFARTLPPATAAVPDLGTSVVTATVRGNLNKGRRPYVELTGARYTGPELCDNFGAIGHKLRVHFRDDDDYREVDAFFESGMPLGKLRVIDTRWARTPHTKWLREQVSKAIASGKIRQDVYDPVEAYLDLLRKQAISDAERAPTKISSSASELSRATEVILRPPPVVSQDESILTTLALSSPTTANSFRLELPGSVSDSIPRPKWTTHG</sequence>
<keyword evidence="2" id="KW-1185">Reference proteome</keyword>
<dbReference type="Proteomes" id="UP000494183">
    <property type="component" value="Unassembled WGS sequence"/>
</dbReference>
<dbReference type="Gene3D" id="3.30.420.10">
    <property type="entry name" value="Ribonuclease H-like superfamily/Ribonuclease H"/>
    <property type="match status" value="1"/>
</dbReference>
<dbReference type="GO" id="GO:0003676">
    <property type="term" value="F:nucleic acid binding"/>
    <property type="evidence" value="ECO:0007669"/>
    <property type="project" value="InterPro"/>
</dbReference>
<dbReference type="EMBL" id="CADILH010000001">
    <property type="protein sequence ID" value="CAB3929368.1"/>
    <property type="molecule type" value="Genomic_DNA"/>
</dbReference>
<name>A0A6S7EW43_9BURK</name>
<evidence type="ECO:0000313" key="1">
    <source>
        <dbReference type="EMBL" id="CAB3929368.1"/>
    </source>
</evidence>
<protein>
    <recommendedName>
        <fullName evidence="3">Integrase catalytic domain-containing protein</fullName>
    </recommendedName>
</protein>
<organism evidence="1 2">
    <name type="scientific">Achromobacter insolitus</name>
    <dbReference type="NCBI Taxonomy" id="217204"/>
    <lineage>
        <taxon>Bacteria</taxon>
        <taxon>Pseudomonadati</taxon>
        <taxon>Pseudomonadota</taxon>
        <taxon>Betaproteobacteria</taxon>
        <taxon>Burkholderiales</taxon>
        <taxon>Alcaligenaceae</taxon>
        <taxon>Achromobacter</taxon>
    </lineage>
</organism>
<dbReference type="InterPro" id="IPR012337">
    <property type="entry name" value="RNaseH-like_sf"/>
</dbReference>
<gene>
    <name evidence="1" type="ORF">LMG6000_00420</name>
</gene>
<evidence type="ECO:0000313" key="2">
    <source>
        <dbReference type="Proteomes" id="UP000494183"/>
    </source>
</evidence>